<comment type="caution">
    <text evidence="2">The sequence shown here is derived from an EMBL/GenBank/DDBJ whole genome shotgun (WGS) entry which is preliminary data.</text>
</comment>
<evidence type="ECO:0000256" key="1">
    <source>
        <dbReference type="SAM" id="MobiDB-lite"/>
    </source>
</evidence>
<feature type="region of interest" description="Disordered" evidence="1">
    <location>
        <begin position="154"/>
        <end position="178"/>
    </location>
</feature>
<dbReference type="AlphaFoldDB" id="A0AAV4W6R8"/>
<name>A0AAV4W6R8_9ARAC</name>
<evidence type="ECO:0000313" key="2">
    <source>
        <dbReference type="EMBL" id="GIY77298.1"/>
    </source>
</evidence>
<protein>
    <submittedName>
        <fullName evidence="2">Uncharacterized protein</fullName>
    </submittedName>
</protein>
<dbReference type="Proteomes" id="UP001054837">
    <property type="component" value="Unassembled WGS sequence"/>
</dbReference>
<keyword evidence="3" id="KW-1185">Reference proteome</keyword>
<proteinExistence type="predicted"/>
<dbReference type="EMBL" id="BPLQ01014095">
    <property type="protein sequence ID" value="GIY77298.1"/>
    <property type="molecule type" value="Genomic_DNA"/>
</dbReference>
<evidence type="ECO:0000313" key="3">
    <source>
        <dbReference type="Proteomes" id="UP001054837"/>
    </source>
</evidence>
<gene>
    <name evidence="2" type="primary">AVEN_141826_1</name>
    <name evidence="2" type="ORF">CDAR_422781</name>
</gene>
<organism evidence="2 3">
    <name type="scientific">Caerostris darwini</name>
    <dbReference type="NCBI Taxonomy" id="1538125"/>
    <lineage>
        <taxon>Eukaryota</taxon>
        <taxon>Metazoa</taxon>
        <taxon>Ecdysozoa</taxon>
        <taxon>Arthropoda</taxon>
        <taxon>Chelicerata</taxon>
        <taxon>Arachnida</taxon>
        <taxon>Araneae</taxon>
        <taxon>Araneomorphae</taxon>
        <taxon>Entelegynae</taxon>
        <taxon>Araneoidea</taxon>
        <taxon>Araneidae</taxon>
        <taxon>Caerostris</taxon>
    </lineage>
</organism>
<accession>A0AAV4W6R8</accession>
<sequence>MDSCIEIANKTVVNVIKTNDTHAKFELWKHFNTLCHILEFDMRAQTLNMIVKPELEESGEWHLSSCPHKRYCSCNSYISSPDAYFTRESENVVNVLNRGFHWSYCPVARIAKDHLMTINVEGVMDIACMCCVPLNGPRFQNVLDNEGTKETWENFTDSSLEEKISPSSSDEEYSKIED</sequence>
<reference evidence="2 3" key="1">
    <citation type="submission" date="2021-06" db="EMBL/GenBank/DDBJ databases">
        <title>Caerostris darwini draft genome.</title>
        <authorList>
            <person name="Kono N."/>
            <person name="Arakawa K."/>
        </authorList>
    </citation>
    <scope>NUCLEOTIDE SEQUENCE [LARGE SCALE GENOMIC DNA]</scope>
</reference>